<comment type="caution">
    <text evidence="3">The sequence shown here is derived from an EMBL/GenBank/DDBJ whole genome shotgun (WGS) entry which is preliminary data.</text>
</comment>
<feature type="transmembrane region" description="Helical" evidence="2">
    <location>
        <begin position="309"/>
        <end position="330"/>
    </location>
</feature>
<dbReference type="RefSeq" id="WP_380506978.1">
    <property type="nucleotide sequence ID" value="NZ_JBHEZX010000005.1"/>
</dbReference>
<feature type="transmembrane region" description="Helical" evidence="2">
    <location>
        <begin position="97"/>
        <end position="120"/>
    </location>
</feature>
<dbReference type="InterPro" id="IPR026898">
    <property type="entry name" value="PrsW"/>
</dbReference>
<evidence type="ECO:0000313" key="3">
    <source>
        <dbReference type="EMBL" id="MFC1410039.1"/>
    </source>
</evidence>
<evidence type="ECO:0000256" key="2">
    <source>
        <dbReference type="SAM" id="Phobius"/>
    </source>
</evidence>
<feature type="compositionally biased region" description="Low complexity" evidence="1">
    <location>
        <begin position="489"/>
        <end position="509"/>
    </location>
</feature>
<keyword evidence="3" id="KW-0378">Hydrolase</keyword>
<evidence type="ECO:0000313" key="4">
    <source>
        <dbReference type="Proteomes" id="UP001592582"/>
    </source>
</evidence>
<feature type="region of interest" description="Disordered" evidence="1">
    <location>
        <begin position="1"/>
        <end position="49"/>
    </location>
</feature>
<feature type="transmembrane region" description="Helical" evidence="2">
    <location>
        <begin position="205"/>
        <end position="225"/>
    </location>
</feature>
<gene>
    <name evidence="3" type="ORF">ACEZDG_12225</name>
</gene>
<feature type="transmembrane region" description="Helical" evidence="2">
    <location>
        <begin position="278"/>
        <end position="297"/>
    </location>
</feature>
<feature type="transmembrane region" description="Helical" evidence="2">
    <location>
        <begin position="70"/>
        <end position="91"/>
    </location>
</feature>
<evidence type="ECO:0000256" key="1">
    <source>
        <dbReference type="SAM" id="MobiDB-lite"/>
    </source>
</evidence>
<proteinExistence type="predicted"/>
<feature type="transmembrane region" description="Helical" evidence="2">
    <location>
        <begin position="342"/>
        <end position="359"/>
    </location>
</feature>
<name>A0ABV6V8J0_9ACTN</name>
<feature type="transmembrane region" description="Helical" evidence="2">
    <location>
        <begin position="173"/>
        <end position="193"/>
    </location>
</feature>
<keyword evidence="2" id="KW-0472">Membrane</keyword>
<reference evidence="3 4" key="1">
    <citation type="submission" date="2024-09" db="EMBL/GenBank/DDBJ databases">
        <authorList>
            <person name="Lee S.D."/>
        </authorList>
    </citation>
    <scope>NUCLEOTIDE SEQUENCE [LARGE SCALE GENOMIC DNA]</scope>
    <source>
        <strain evidence="3 4">N1-1</strain>
    </source>
</reference>
<feature type="compositionally biased region" description="Low complexity" evidence="1">
    <location>
        <begin position="466"/>
        <end position="479"/>
    </location>
</feature>
<keyword evidence="4" id="KW-1185">Reference proteome</keyword>
<dbReference type="EMBL" id="JBHEZX010000005">
    <property type="protein sequence ID" value="MFC1410039.1"/>
    <property type="molecule type" value="Genomic_DNA"/>
</dbReference>
<feature type="compositionally biased region" description="Pro residues" evidence="1">
    <location>
        <begin position="519"/>
        <end position="550"/>
    </location>
</feature>
<accession>A0ABV6V8J0</accession>
<feature type="compositionally biased region" description="Pro residues" evidence="1">
    <location>
        <begin position="559"/>
        <end position="573"/>
    </location>
</feature>
<organism evidence="3 4">
    <name type="scientific">Streptacidiphilus alkalitolerans</name>
    <dbReference type="NCBI Taxonomy" id="3342712"/>
    <lineage>
        <taxon>Bacteria</taxon>
        <taxon>Bacillati</taxon>
        <taxon>Actinomycetota</taxon>
        <taxon>Actinomycetes</taxon>
        <taxon>Kitasatosporales</taxon>
        <taxon>Streptomycetaceae</taxon>
        <taxon>Streptacidiphilus</taxon>
    </lineage>
</organism>
<feature type="transmembrane region" description="Helical" evidence="2">
    <location>
        <begin position="132"/>
        <end position="153"/>
    </location>
</feature>
<sequence length="588" mass="64363">MSSPQPDPANASANVPADDPAVLDRTRTETAGVEDMADLPVPRAEEEGPQFQLPRRLRYKPRRNPLESKVLRLTALIVLLALCGVAILALVQRQTGTSGLLIGISLAVLPVPLVLGAFYWLDRIEPKPLRNLLFCFAWGAFAATLVALLANTWATSLLIEHQIGSGETVGASVVAPLIEESAKGSAILLLFLFRRRDFSGIVDGMVYAGFTATGFAFTENILYIGRSVTEGERDGHGFALTVVTFILREVMSPFAHPLFTGMTGVGFGVAAMTRRRWLMVLAPIGGWVCAMFMHGTWNGSSALGGLGFLGVYFLFMVPVFGLMVWLVVWSRRSELLVVERQLPVYVAAGWLAPQVPLVLSTVRTRRQSKELARFVQGKDGARTMGEYLSFATSLAFLRQRAERGLAGADFTEREQELLHHLWERRERVAEVFVRVGAQEWYRKHPQPRRPYGYGYPQGPRPGYGPGRYPAAPGPYGQAPGPYPQPGPYAQPGAYAQPAPYAQPGPYARPTGYRTTGYPAPQPQAPAPYLPAQPQPGFRPPAYPGPQPLQPLPQQYRPAQPQPQQPLPQQPQHPEPADTTARTGSDGAE</sequence>
<keyword evidence="3" id="KW-0645">Protease</keyword>
<protein>
    <submittedName>
        <fullName evidence="3">PrsW family intramembrane metalloprotease</fullName>
    </submittedName>
</protein>
<dbReference type="Proteomes" id="UP001592582">
    <property type="component" value="Unassembled WGS sequence"/>
</dbReference>
<dbReference type="PANTHER" id="PTHR36844">
    <property type="entry name" value="PROTEASE PRSW"/>
    <property type="match status" value="1"/>
</dbReference>
<dbReference type="Pfam" id="PF13367">
    <property type="entry name" value="PrsW-protease"/>
    <property type="match status" value="1"/>
</dbReference>
<keyword evidence="2" id="KW-0812">Transmembrane</keyword>
<keyword evidence="2" id="KW-1133">Transmembrane helix</keyword>
<keyword evidence="3" id="KW-0482">Metalloprotease</keyword>
<dbReference type="GO" id="GO:0008237">
    <property type="term" value="F:metallopeptidase activity"/>
    <property type="evidence" value="ECO:0007669"/>
    <property type="project" value="UniProtKB-KW"/>
</dbReference>
<feature type="region of interest" description="Disordered" evidence="1">
    <location>
        <begin position="446"/>
        <end position="588"/>
    </location>
</feature>
<feature type="transmembrane region" description="Helical" evidence="2">
    <location>
        <begin position="254"/>
        <end position="271"/>
    </location>
</feature>
<dbReference type="PANTHER" id="PTHR36844:SF1">
    <property type="entry name" value="PROTEASE PRSW"/>
    <property type="match status" value="1"/>
</dbReference>